<dbReference type="Proteomes" id="UP000885348">
    <property type="component" value="Unassembled WGS sequence"/>
</dbReference>
<dbReference type="AlphaFoldDB" id="A0A403QLA4"/>
<feature type="signal peptide" evidence="1">
    <location>
        <begin position="1"/>
        <end position="22"/>
    </location>
</feature>
<reference evidence="2" key="1">
    <citation type="submission" date="2018-09" db="EMBL/GenBank/DDBJ databases">
        <authorList>
            <person name="Ashton P.M."/>
            <person name="Dallman T."/>
            <person name="Nair S."/>
            <person name="De Pinna E."/>
            <person name="Peters T."/>
            <person name="Grant K."/>
        </authorList>
    </citation>
    <scope>NUCLEOTIDE SEQUENCE [LARGE SCALE GENOMIC DNA]</scope>
    <source>
        <strain evidence="2">598938</strain>
    </source>
</reference>
<dbReference type="PROSITE" id="PS51257">
    <property type="entry name" value="PROKAR_LIPOPROTEIN"/>
    <property type="match status" value="1"/>
</dbReference>
<evidence type="ECO:0000256" key="1">
    <source>
        <dbReference type="SAM" id="SignalP"/>
    </source>
</evidence>
<evidence type="ECO:0000313" key="2">
    <source>
        <dbReference type="EMBL" id="MML55513.1"/>
    </source>
</evidence>
<feature type="chain" id="PRO_5018995287" evidence="1">
    <location>
        <begin position="23"/>
        <end position="107"/>
    </location>
</feature>
<organism evidence="2">
    <name type="scientific">Salmonella enterica I</name>
    <dbReference type="NCBI Taxonomy" id="59201"/>
    <lineage>
        <taxon>Bacteria</taxon>
        <taxon>Pseudomonadati</taxon>
        <taxon>Pseudomonadota</taxon>
        <taxon>Gammaproteobacteria</taxon>
        <taxon>Enterobacterales</taxon>
        <taxon>Enterobacteriaceae</taxon>
        <taxon>Salmonella</taxon>
    </lineage>
</organism>
<protein>
    <submittedName>
        <fullName evidence="2">Uncharacterized protein</fullName>
    </submittedName>
</protein>
<keyword evidence="1" id="KW-0732">Signal</keyword>
<comment type="caution">
    <text evidence="2">The sequence shown here is derived from an EMBL/GenBank/DDBJ whole genome shotgun (WGS) entry which is preliminary data.</text>
</comment>
<accession>A0A403QLA4</accession>
<sequence length="107" mass="11775">MKRLMISFYCIPALLFSFFACAMTPDNITSAIRRNVQNTAPHPPASVAENTPYLMVMNNKNQVIIPAGKTLIIPDGDALNIITHMVNYTGASEARSMIKTGDIFTLQ</sequence>
<dbReference type="EMBL" id="RVVJ01000026">
    <property type="protein sequence ID" value="MML55513.1"/>
    <property type="molecule type" value="Genomic_DNA"/>
</dbReference>
<proteinExistence type="predicted"/>
<name>A0A403QLA4_SALET</name>
<gene>
    <name evidence="2" type="ORF">D7N80_19890</name>
</gene>